<accession>A0ABT3ZSF0</accession>
<dbReference type="CDD" id="cd00090">
    <property type="entry name" value="HTH_ARSR"/>
    <property type="match status" value="1"/>
</dbReference>
<keyword evidence="8" id="KW-1185">Reference proteome</keyword>
<evidence type="ECO:0000313" key="8">
    <source>
        <dbReference type="Proteomes" id="UP001082899"/>
    </source>
</evidence>
<evidence type="ECO:0000256" key="3">
    <source>
        <dbReference type="ARBA" id="ARBA00023163"/>
    </source>
</evidence>
<sequence>MSILETASAVLQLMAARQAPLTVSELVEALQMPKSTASRVLRQMGEQRLLTRDAVTLAYRPAPLLLELAHLVRSSTPLIDMCARALDALGEESGHTGYVSVLEGNDVMTLRVRPGSQPLRARTNPGHRSPSWATSTGRALLARESGAAIAVRFAAGLSSPLAHRPPGGPATLDELHAALDAVRRERFAIAENEAFAGICSIGSAVADPASGECLAFCLTFPSGMLSHDAKEALATRVRAQAERIGRAVGDPFWTAGR</sequence>
<dbReference type="PROSITE" id="PS51078">
    <property type="entry name" value="ICLR_ED"/>
    <property type="match status" value="1"/>
</dbReference>
<dbReference type="InterPro" id="IPR029016">
    <property type="entry name" value="GAF-like_dom_sf"/>
</dbReference>
<keyword evidence="1" id="KW-0805">Transcription regulation</keyword>
<evidence type="ECO:0000256" key="4">
    <source>
        <dbReference type="SAM" id="MobiDB-lite"/>
    </source>
</evidence>
<dbReference type="Proteomes" id="UP001082899">
    <property type="component" value="Unassembled WGS sequence"/>
</dbReference>
<evidence type="ECO:0000313" key="7">
    <source>
        <dbReference type="EMBL" id="MCY0389466.1"/>
    </source>
</evidence>
<evidence type="ECO:0000256" key="2">
    <source>
        <dbReference type="ARBA" id="ARBA00023125"/>
    </source>
</evidence>
<dbReference type="EMBL" id="JAPMXC010000010">
    <property type="protein sequence ID" value="MCY0389466.1"/>
    <property type="molecule type" value="Genomic_DNA"/>
</dbReference>
<dbReference type="Pfam" id="PF01614">
    <property type="entry name" value="IclR_C"/>
    <property type="match status" value="1"/>
</dbReference>
<protein>
    <submittedName>
        <fullName evidence="7">IclR family transcriptional regulator</fullName>
    </submittedName>
</protein>
<gene>
    <name evidence="7" type="ORF">OVY01_20170</name>
</gene>
<dbReference type="InterPro" id="IPR011991">
    <property type="entry name" value="ArsR-like_HTH"/>
</dbReference>
<dbReference type="PANTHER" id="PTHR30136:SF35">
    <property type="entry name" value="HTH-TYPE TRANSCRIPTIONAL REGULATOR RV1719"/>
    <property type="match status" value="1"/>
</dbReference>
<dbReference type="PROSITE" id="PS51077">
    <property type="entry name" value="HTH_ICLR"/>
    <property type="match status" value="1"/>
</dbReference>
<keyword evidence="2" id="KW-0238">DNA-binding</keyword>
<dbReference type="InterPro" id="IPR036388">
    <property type="entry name" value="WH-like_DNA-bd_sf"/>
</dbReference>
<dbReference type="PANTHER" id="PTHR30136">
    <property type="entry name" value="HELIX-TURN-HELIX TRANSCRIPTIONAL REGULATOR, ICLR FAMILY"/>
    <property type="match status" value="1"/>
</dbReference>
<organism evidence="7 8">
    <name type="scientific">Robbsia betulipollinis</name>
    <dbReference type="NCBI Taxonomy" id="2981849"/>
    <lineage>
        <taxon>Bacteria</taxon>
        <taxon>Pseudomonadati</taxon>
        <taxon>Pseudomonadota</taxon>
        <taxon>Betaproteobacteria</taxon>
        <taxon>Burkholderiales</taxon>
        <taxon>Burkholderiaceae</taxon>
        <taxon>Robbsia</taxon>
    </lineage>
</organism>
<dbReference type="SUPFAM" id="SSF55781">
    <property type="entry name" value="GAF domain-like"/>
    <property type="match status" value="1"/>
</dbReference>
<evidence type="ECO:0000259" key="5">
    <source>
        <dbReference type="PROSITE" id="PS51077"/>
    </source>
</evidence>
<proteinExistence type="predicted"/>
<dbReference type="Gene3D" id="3.30.450.40">
    <property type="match status" value="1"/>
</dbReference>
<evidence type="ECO:0000259" key="6">
    <source>
        <dbReference type="PROSITE" id="PS51078"/>
    </source>
</evidence>
<feature type="domain" description="HTH iclR-type" evidence="5">
    <location>
        <begin position="1"/>
        <end position="63"/>
    </location>
</feature>
<evidence type="ECO:0000256" key="1">
    <source>
        <dbReference type="ARBA" id="ARBA00023015"/>
    </source>
</evidence>
<feature type="region of interest" description="Disordered" evidence="4">
    <location>
        <begin position="116"/>
        <end position="135"/>
    </location>
</feature>
<dbReference type="Pfam" id="PF09339">
    <property type="entry name" value="HTH_IclR"/>
    <property type="match status" value="1"/>
</dbReference>
<name>A0ABT3ZSF0_9BURK</name>
<dbReference type="InterPro" id="IPR036390">
    <property type="entry name" value="WH_DNA-bd_sf"/>
</dbReference>
<dbReference type="InterPro" id="IPR050707">
    <property type="entry name" value="HTH_MetabolicPath_Reg"/>
</dbReference>
<dbReference type="SUPFAM" id="SSF46785">
    <property type="entry name" value="Winged helix' DNA-binding domain"/>
    <property type="match status" value="1"/>
</dbReference>
<feature type="domain" description="IclR-ED" evidence="6">
    <location>
        <begin position="64"/>
        <end position="250"/>
    </location>
</feature>
<dbReference type="InterPro" id="IPR014757">
    <property type="entry name" value="Tscrpt_reg_IclR_C"/>
</dbReference>
<reference evidence="7" key="1">
    <citation type="submission" date="2022-11" db="EMBL/GenBank/DDBJ databases">
        <title>Robbsia betulipollinis sp. nov., isolated from pollen of birch (Betula pendula).</title>
        <authorList>
            <person name="Shi H."/>
            <person name="Ambika Manirajan B."/>
            <person name="Ratering S."/>
            <person name="Geissler-Plaum R."/>
            <person name="Schnell S."/>
        </authorList>
    </citation>
    <scope>NUCLEOTIDE SEQUENCE</scope>
    <source>
        <strain evidence="7">Bb-Pol-6</strain>
    </source>
</reference>
<keyword evidence="3" id="KW-0804">Transcription</keyword>
<dbReference type="Gene3D" id="1.10.10.10">
    <property type="entry name" value="Winged helix-like DNA-binding domain superfamily/Winged helix DNA-binding domain"/>
    <property type="match status" value="1"/>
</dbReference>
<dbReference type="SMART" id="SM00346">
    <property type="entry name" value="HTH_ICLR"/>
    <property type="match status" value="1"/>
</dbReference>
<dbReference type="RefSeq" id="WP_267849365.1">
    <property type="nucleotide sequence ID" value="NZ_JAPMXC010000010.1"/>
</dbReference>
<comment type="caution">
    <text evidence="7">The sequence shown here is derived from an EMBL/GenBank/DDBJ whole genome shotgun (WGS) entry which is preliminary data.</text>
</comment>
<dbReference type="InterPro" id="IPR005471">
    <property type="entry name" value="Tscrpt_reg_IclR_N"/>
</dbReference>